<dbReference type="GO" id="GO:0003968">
    <property type="term" value="F:RNA-directed RNA polymerase activity"/>
    <property type="evidence" value="ECO:0007669"/>
    <property type="project" value="UniProtKB-KW"/>
</dbReference>
<feature type="domain" description="Alphavirus-like MT" evidence="22">
    <location>
        <begin position="58"/>
        <end position="219"/>
    </location>
</feature>
<dbReference type="InterPro" id="IPR027351">
    <property type="entry name" value="(+)RNA_virus_helicase_core_dom"/>
</dbReference>
<keyword evidence="3" id="KW-0489">Methyltransferase</keyword>
<dbReference type="PROSITE" id="PS51743">
    <property type="entry name" value="ALPHAVIRUS_MT"/>
    <property type="match status" value="1"/>
</dbReference>
<proteinExistence type="inferred from homology"/>
<evidence type="ECO:0000256" key="3">
    <source>
        <dbReference type="ARBA" id="ARBA00022603"/>
    </source>
</evidence>
<evidence type="ECO:0000256" key="10">
    <source>
        <dbReference type="ARBA" id="ARBA00022807"/>
    </source>
</evidence>
<keyword evidence="10 18" id="KW-0788">Thiol protease</keyword>
<evidence type="ECO:0000256" key="18">
    <source>
        <dbReference type="PROSITE-ProRule" id="PRU01074"/>
    </source>
</evidence>
<evidence type="ECO:0000256" key="13">
    <source>
        <dbReference type="ARBA" id="ARBA00022953"/>
    </source>
</evidence>
<evidence type="ECO:0000256" key="6">
    <source>
        <dbReference type="ARBA" id="ARBA00022679"/>
    </source>
</evidence>
<dbReference type="PROSITE" id="PS50507">
    <property type="entry name" value="RDRP_SSRNA_POS"/>
    <property type="match status" value="1"/>
</dbReference>
<keyword evidence="14" id="KW-0511">Multifunctional enzyme</keyword>
<evidence type="ECO:0000256" key="16">
    <source>
        <dbReference type="ARBA" id="ARBA00046330"/>
    </source>
</evidence>
<keyword evidence="12" id="KW-1127">Modulation of host ubiquitin pathway by viral deubiquitinase</keyword>
<keyword evidence="6" id="KW-0808">Transferase</keyword>
<dbReference type="MEROPS" id="C21.001"/>
<dbReference type="InterPro" id="IPR002588">
    <property type="entry name" value="Alphavirus-like_MT_dom"/>
</dbReference>
<feature type="compositionally biased region" description="Low complexity" evidence="19">
    <location>
        <begin position="570"/>
        <end position="581"/>
    </location>
</feature>
<dbReference type="PROSITE" id="PS51738">
    <property type="entry name" value="PEPTIDASE_C21"/>
    <property type="match status" value="1"/>
</dbReference>
<comment type="similarity">
    <text evidence="16">Belongs to the Tymoviridae non-structural replication polyprotein family.</text>
</comment>
<feature type="active site" description="For protease activity" evidence="18">
    <location>
        <position position="724"/>
    </location>
</feature>
<evidence type="ECO:0000256" key="1">
    <source>
        <dbReference type="ARBA" id="ARBA00022484"/>
    </source>
</evidence>
<dbReference type="GO" id="GO:0016556">
    <property type="term" value="P:mRNA modification"/>
    <property type="evidence" value="ECO:0007669"/>
    <property type="project" value="InterPro"/>
</dbReference>
<comment type="function">
    <text evidence="15">RNA-directed RNA polymerase is responsible for the replication and transcription of the genome.</text>
</comment>
<dbReference type="InterPro" id="IPR043181">
    <property type="entry name" value="TYMV_endopept_dom"/>
</dbReference>
<dbReference type="Pfam" id="PF05381">
    <property type="entry name" value="Peptidase_C21"/>
    <property type="match status" value="1"/>
</dbReference>
<dbReference type="GO" id="GO:0008174">
    <property type="term" value="F:mRNA methyltransferase activity"/>
    <property type="evidence" value="ECO:0007669"/>
    <property type="project" value="UniProtKB-UniRule"/>
</dbReference>
<dbReference type="SUPFAM" id="SSF52540">
    <property type="entry name" value="P-loop containing nucleoside triphosphate hydrolases"/>
    <property type="match status" value="1"/>
</dbReference>
<dbReference type="GO" id="GO:0006396">
    <property type="term" value="P:RNA processing"/>
    <property type="evidence" value="ECO:0007669"/>
    <property type="project" value="InterPro"/>
</dbReference>
<dbReference type="InterPro" id="IPR008043">
    <property type="entry name" value="Peptidase_C21"/>
</dbReference>
<dbReference type="GO" id="GO:0006351">
    <property type="term" value="P:DNA-templated transcription"/>
    <property type="evidence" value="ECO:0007669"/>
    <property type="project" value="InterPro"/>
</dbReference>
<dbReference type="CDD" id="cd23247">
    <property type="entry name" value="Tymoviridae_RdRp"/>
    <property type="match status" value="1"/>
</dbReference>
<keyword evidence="13" id="KW-0693">Viral RNA replication</keyword>
<evidence type="ECO:0000256" key="9">
    <source>
        <dbReference type="ARBA" id="ARBA00022801"/>
    </source>
</evidence>
<dbReference type="GO" id="GO:0032259">
    <property type="term" value="P:methylation"/>
    <property type="evidence" value="ECO:0007669"/>
    <property type="project" value="UniProtKB-KW"/>
</dbReference>
<accession>Q3BD99</accession>
<keyword evidence="11" id="KW-0067">ATP-binding</keyword>
<evidence type="ECO:0000313" key="24">
    <source>
        <dbReference type="Proteomes" id="UP000201662"/>
    </source>
</evidence>
<dbReference type="GO" id="GO:0003723">
    <property type="term" value="F:RNA binding"/>
    <property type="evidence" value="ECO:0007669"/>
    <property type="project" value="InterPro"/>
</dbReference>
<organism evidence="23 24">
    <name type="scientific">Scrophularia mottle virus</name>
    <dbReference type="NCBI Taxonomy" id="312273"/>
    <lineage>
        <taxon>Viruses</taxon>
        <taxon>Riboviria</taxon>
        <taxon>Orthornavirae</taxon>
        <taxon>Kitrinoviricota</taxon>
        <taxon>Alsuviricetes</taxon>
        <taxon>Tymovirales</taxon>
        <taxon>Tymoviridae</taxon>
        <taxon>Tymovirus</taxon>
        <taxon>Tymovirus scrophulariae</taxon>
    </lineage>
</organism>
<feature type="compositionally biased region" description="Polar residues" evidence="19">
    <location>
        <begin position="590"/>
        <end position="600"/>
    </location>
</feature>
<dbReference type="GeneID" id="7042943"/>
<keyword evidence="8" id="KW-0547">Nucleotide-binding</keyword>
<dbReference type="RefSeq" id="YP_002308439.1">
    <property type="nucleotide sequence ID" value="NC_011537.1"/>
</dbReference>
<evidence type="ECO:0000256" key="11">
    <source>
        <dbReference type="ARBA" id="ARBA00022840"/>
    </source>
</evidence>
<dbReference type="InterPro" id="IPR043502">
    <property type="entry name" value="DNA/RNA_pol_sf"/>
</dbReference>
<dbReference type="Pfam" id="PF01660">
    <property type="entry name" value="Vmethyltransf"/>
    <property type="match status" value="1"/>
</dbReference>
<dbReference type="InterPro" id="IPR027417">
    <property type="entry name" value="P-loop_NTPase"/>
</dbReference>
<keyword evidence="24" id="KW-1185">Reference proteome</keyword>
<feature type="domain" description="(+)RNA virus helicase C-terminal" evidence="21">
    <location>
        <begin position="882"/>
        <end position="1172"/>
    </location>
</feature>
<dbReference type="Proteomes" id="UP000201662">
    <property type="component" value="Segment"/>
</dbReference>
<reference evidence="23 24" key="1">
    <citation type="journal article" date="2005" name="Arch. Virol.">
        <title>Molecular characterization of isolates of anagyris vein yellowing virus, plantago mottle virus and scrophularia mottle virus -- comparison of various approaches for tymovirus classification.</title>
        <authorList>
            <person name="Koenig R."/>
            <person name="Pleij C.W."/>
            <person name="Lesemann D.E."/>
            <person name="Loss S."/>
            <person name="Vetten H.J."/>
        </authorList>
    </citation>
    <scope>NUCLEOTIDE SEQUENCE [LARGE SCALE GENOMIC DNA]</scope>
</reference>
<feature type="domain" description="RdRp catalytic" evidence="20">
    <location>
        <begin position="1509"/>
        <end position="1615"/>
    </location>
</feature>
<evidence type="ECO:0000259" key="21">
    <source>
        <dbReference type="PROSITE" id="PS51657"/>
    </source>
</evidence>
<keyword evidence="9 18" id="KW-0378">Hydrolase</keyword>
<dbReference type="Pfam" id="PF01443">
    <property type="entry name" value="Viral_helicase1"/>
    <property type="match status" value="1"/>
</dbReference>
<dbReference type="GO" id="GO:0006508">
    <property type="term" value="P:proteolysis"/>
    <property type="evidence" value="ECO:0007669"/>
    <property type="project" value="UniProtKB-KW"/>
</dbReference>
<protein>
    <recommendedName>
        <fullName evidence="17">Non-structural replication polyprotein</fullName>
    </recommendedName>
</protein>
<keyword evidence="7" id="KW-0548">Nucleotidyltransferase</keyword>
<feature type="active site" description="For protease activity" evidence="18">
    <location>
        <position position="810"/>
    </location>
</feature>
<keyword evidence="1" id="KW-0696">RNA-directed RNA polymerase</keyword>
<evidence type="ECO:0000259" key="22">
    <source>
        <dbReference type="PROSITE" id="PS51743"/>
    </source>
</evidence>
<dbReference type="GO" id="GO:0004197">
    <property type="term" value="F:cysteine-type endopeptidase activity"/>
    <property type="evidence" value="ECO:0007669"/>
    <property type="project" value="UniProtKB-UniRule"/>
</dbReference>
<feature type="region of interest" description="Disordered" evidence="19">
    <location>
        <begin position="558"/>
        <end position="605"/>
    </location>
</feature>
<evidence type="ECO:0000256" key="5">
    <source>
        <dbReference type="ARBA" id="ARBA00022670"/>
    </source>
</evidence>
<evidence type="ECO:0000256" key="12">
    <source>
        <dbReference type="ARBA" id="ARBA00022876"/>
    </source>
</evidence>
<dbReference type="Pfam" id="PF00978">
    <property type="entry name" value="RdRP_2"/>
    <property type="match status" value="1"/>
</dbReference>
<evidence type="ECO:0000256" key="8">
    <source>
        <dbReference type="ARBA" id="ARBA00022741"/>
    </source>
</evidence>
<name>Q3BD99_9VIRU</name>
<evidence type="ECO:0000256" key="2">
    <source>
        <dbReference type="ARBA" id="ARBA00022581"/>
    </source>
</evidence>
<evidence type="ECO:0000256" key="14">
    <source>
        <dbReference type="ARBA" id="ARBA00023268"/>
    </source>
</evidence>
<evidence type="ECO:0000313" key="23">
    <source>
        <dbReference type="EMBL" id="AAW88520.1"/>
    </source>
</evidence>
<evidence type="ECO:0000259" key="20">
    <source>
        <dbReference type="PROSITE" id="PS50507"/>
    </source>
</evidence>
<keyword evidence="2" id="KW-0945">Host-virus interaction</keyword>
<sequence>MAFQLALDSHSSTVHKDASLNPVLNHSVQPLQDSLQQFPWIIQKEHLPFLIACGIPASGFGTSPHPHAVHKVIETFLLFSHWSFMASTPSSVMFMKPSKFARLRSVNPNFSELVNYRLTAADSVRYPTTSTSLPSHEVVFMHDALMYFVPSQILQLFLSYPNLQRLHCSLVVPPESSFTDLSLHPSVYTYTLHGNTLHYVPEGHHAGSYDQPLSAIRWLKINQIASPHLNLSVKVLESWGPCHSILIQRGLPPLHSKERQTISFRIPKCLALPEATFLHQPLRHRLVPSEVYDALFTYTRAVRTLRTSDPAGFVRTHSNKPQYAWVSSQAWDNLQTYALLNSPVRPNVVFDFFLSPLNKLRLYLSQHLHPIVVKTLPFLAPILPLFKALTPGIPIPVLSDFHLLFCVVIGQRGPLSLAAFPQPLQPLATLMNTRLVHRSFPPPILKALEHFNLLCPKPSAFRLRFLRSLLQWPSWRITLLLSSFAPCLAAFLHFTSPLSLQSLHDGYNAHLHPSDFSLEWSLETFSVPQPTPFLPLHLNLPDPVPEIPMIAPPFPAVPSLRLDPSPPATQPSQPSAPGTGSPAPPAVLDQSHQAPPQSKASTKEPPMDLAFLSLDEDKKVRPASPALDYIPCEALEALPQHLRSINEFGSLNQVPLSMVSPLQNHSSEKENFPESDLLSDPSCCGPIVLFEDLFPGNYHHSNGSFPTRQRSQASSSIPMPEKNCLLASISSQVPYSPQELWNFLCELLPDSLLSNQEISSFGLSTDHLTALCFRLRLECIIHAPHILLPYGLKHSTSVVHISYSEGPPKHFSPYIKLTASAPGSNQSKSALVRSALRFQFNGAFLPFLQAHSHLISVPHAKNLISNMKNGFDGITSQLSNSPGVSPKSKLLELDSLIDVAQPRNVDIIHIAGFAGCGKSHPVQHLLKTKPFRHFRLSVPTNELRSEWKRDLDLPESEAWRLCTWETSLFKSSSVIVIDEIYKLPRGYLDLILLSDPSIQLAILLGDPLQGEYHSTHPSSSNARLPSETIRLAPYIDCYCWWTYRCPKKIADLFGVKTFSDKEGFIRSALSHPQGLPNLVNSIATANTMQNLGHHALTISSSQGMTYSSPVTILLDRHSSLLSPQNGLVALTRSKSGVVFIGNMFQASGHFGTSYIFTQALSNQPVDLMSAFPIYHKLPLIHEPIKSRRHRLVAGDRLPTPSINVKALLPKSLPPHISTSYDRDVLISNPVCFSRAPESRLATLHLPTTRLPLHFDLESCAISDSSASAIPKLPTPFSHCFHGESFEELAAFFLPAHDPSLKEIVFLDHSSSQFPFLDVPFSLSCQPSSLLAASHKPSSDPTLLISSIKKRLRFRPSSAPYSFTPNDILLGGILFESWCRAFGRSTSQTLPFKPALFAECICLNEYAQLSSKAQATIVANASRSDPDWRYTAVRIFAKSQHKVNDGSIFGSWKACQTLALMHDFVILTLGPVKKYQRIIDHFDRPSHIYTHCGKTPSQLNDWSQSFLQGSNFICNDYTSFDQSQHGEAVIFEALKMQRVSIPQHLIDLHIFLKTNVSTQFGPLTCMRLTGEPGTYDDNTDYNLSVIFSQYAISSHPIMVSGDDSVICGSPLERSNWPQIKSLLHLRFKTEFTSLPLFCGYYVGEAGCCRNPFALFAKLMISYDKGNLQETLPSYLYEFSIGHKLGDLVLSLFPSQLIQYYSACFDLFCRKCPPSQKIILSFEPIPESFFLRLLNGSKWVSKTLFSDLPSSLLELMIGFSRLQSSHSDPKVQYLESELLHTFNHGGSQTNQSSTAIHPSARN</sequence>
<evidence type="ECO:0000256" key="4">
    <source>
        <dbReference type="ARBA" id="ARBA00022662"/>
    </source>
</evidence>
<evidence type="ECO:0000256" key="17">
    <source>
        <dbReference type="ARBA" id="ARBA00047193"/>
    </source>
</evidence>
<keyword evidence="5 18" id="KW-0645">Protease</keyword>
<dbReference type="GO" id="GO:0005524">
    <property type="term" value="F:ATP binding"/>
    <property type="evidence" value="ECO:0007669"/>
    <property type="project" value="UniProtKB-KW"/>
</dbReference>
<evidence type="ECO:0000256" key="7">
    <source>
        <dbReference type="ARBA" id="ARBA00022695"/>
    </source>
</evidence>
<dbReference type="GO" id="GO:0039648">
    <property type="term" value="P:symbiont-mediated perturbation of host ubiquitin-like protein modification"/>
    <property type="evidence" value="ECO:0007669"/>
    <property type="project" value="UniProtKB-KW"/>
</dbReference>
<dbReference type="SUPFAM" id="SSF56672">
    <property type="entry name" value="DNA/RNA polymerases"/>
    <property type="match status" value="1"/>
</dbReference>
<dbReference type="KEGG" id="vg:7042943"/>
<evidence type="ECO:0000256" key="15">
    <source>
        <dbReference type="ARBA" id="ARBA00045135"/>
    </source>
</evidence>
<evidence type="ECO:0000256" key="19">
    <source>
        <dbReference type="SAM" id="MobiDB-lite"/>
    </source>
</evidence>
<dbReference type="InterPro" id="IPR001788">
    <property type="entry name" value="RNA-dep_RNA_pol_alsuvir"/>
</dbReference>
<dbReference type="PROSITE" id="PS51657">
    <property type="entry name" value="PSRV_HELICASE"/>
    <property type="match status" value="1"/>
</dbReference>
<keyword evidence="4" id="KW-1130">Modulation of host ubiquitin pathway by virus</keyword>
<dbReference type="EMBL" id="AY751777">
    <property type="protein sequence ID" value="AAW88520.1"/>
    <property type="molecule type" value="Genomic_RNA"/>
</dbReference>
<dbReference type="Gene3D" id="3.90.70.100">
    <property type="match status" value="1"/>
</dbReference>
<dbReference type="GO" id="GO:0039694">
    <property type="term" value="P:viral RNA genome replication"/>
    <property type="evidence" value="ECO:0007669"/>
    <property type="project" value="InterPro"/>
</dbReference>
<dbReference type="InterPro" id="IPR007094">
    <property type="entry name" value="RNA-dir_pol_PSvirus"/>
</dbReference>